<feature type="domain" description="Thymidylate synthase/dCMP hydroxymethylase" evidence="4">
    <location>
        <begin position="93"/>
        <end position="208"/>
    </location>
</feature>
<sequence>MLIFETDDLGQDYGLLLESVKSAGERSSPRDRATIETRPLVVRLSNPRACVVKRPGFSRAFMWMEILQLLAGRFDIDLLERCSKNAATLLNSYGAYGPRTREQLAHVEEELLHDPDSRRAMVYIGRPDDLRLASDYGMPCTMSWQFFNHDGRLEMHVYMRSWDIVWGLSYDIPCFVSVQLALASALDLEPGTYTHVAGSGHIYAQHFDMEPGVGTYKLPSVGWGGVRETQDQAERVLVLVRNAVDNGWESFGGLQVAQPEWGDALESLEKKLLKRE</sequence>
<dbReference type="InterPro" id="IPR036926">
    <property type="entry name" value="Thymidate_synth/dCMP_Mease_sf"/>
</dbReference>
<dbReference type="GO" id="GO:0006231">
    <property type="term" value="P:dTMP biosynthetic process"/>
    <property type="evidence" value="ECO:0007669"/>
    <property type="project" value="InterPro"/>
</dbReference>
<dbReference type="PANTHER" id="PTHR11548">
    <property type="entry name" value="THYMIDYLATE SYNTHASE 1"/>
    <property type="match status" value="1"/>
</dbReference>
<dbReference type="InterPro" id="IPR045097">
    <property type="entry name" value="Thymidate_synth/dCMP_Mease"/>
</dbReference>
<accession>A0A0F9BTF8</accession>
<organism evidence="5">
    <name type="scientific">marine sediment metagenome</name>
    <dbReference type="NCBI Taxonomy" id="412755"/>
    <lineage>
        <taxon>unclassified sequences</taxon>
        <taxon>metagenomes</taxon>
        <taxon>ecological metagenomes</taxon>
    </lineage>
</organism>
<evidence type="ECO:0000256" key="2">
    <source>
        <dbReference type="ARBA" id="ARBA00022603"/>
    </source>
</evidence>
<keyword evidence="3" id="KW-0808">Transferase</keyword>
<dbReference type="GO" id="GO:0005829">
    <property type="term" value="C:cytosol"/>
    <property type="evidence" value="ECO:0007669"/>
    <property type="project" value="TreeGrafter"/>
</dbReference>
<name>A0A0F9BTF8_9ZZZZ</name>
<protein>
    <recommendedName>
        <fullName evidence="1">thymidylate synthase</fullName>
        <ecNumber evidence="1">2.1.1.45</ecNumber>
    </recommendedName>
</protein>
<dbReference type="EC" id="2.1.1.45" evidence="1"/>
<comment type="caution">
    <text evidence="5">The sequence shown here is derived from an EMBL/GenBank/DDBJ whole genome shotgun (WGS) entry which is preliminary data.</text>
</comment>
<dbReference type="GO" id="GO:0032259">
    <property type="term" value="P:methylation"/>
    <property type="evidence" value="ECO:0007669"/>
    <property type="project" value="UniProtKB-KW"/>
</dbReference>
<dbReference type="PRINTS" id="PR00108">
    <property type="entry name" value="THYMDSNTHASE"/>
</dbReference>
<evidence type="ECO:0000313" key="5">
    <source>
        <dbReference type="EMBL" id="KKK93714.1"/>
    </source>
</evidence>
<evidence type="ECO:0000259" key="4">
    <source>
        <dbReference type="Pfam" id="PF00303"/>
    </source>
</evidence>
<dbReference type="Gene3D" id="3.30.572.10">
    <property type="entry name" value="Thymidylate synthase/dCMP hydroxymethylase domain"/>
    <property type="match status" value="1"/>
</dbReference>
<dbReference type="EMBL" id="LAZR01047658">
    <property type="protein sequence ID" value="KKK93714.1"/>
    <property type="molecule type" value="Genomic_DNA"/>
</dbReference>
<reference evidence="5" key="1">
    <citation type="journal article" date="2015" name="Nature">
        <title>Complex archaea that bridge the gap between prokaryotes and eukaryotes.</title>
        <authorList>
            <person name="Spang A."/>
            <person name="Saw J.H."/>
            <person name="Jorgensen S.L."/>
            <person name="Zaremba-Niedzwiedzka K."/>
            <person name="Martijn J."/>
            <person name="Lind A.E."/>
            <person name="van Eijk R."/>
            <person name="Schleper C."/>
            <person name="Guy L."/>
            <person name="Ettema T.J."/>
        </authorList>
    </citation>
    <scope>NUCLEOTIDE SEQUENCE</scope>
</reference>
<proteinExistence type="predicted"/>
<dbReference type="GO" id="GO:0004799">
    <property type="term" value="F:thymidylate synthase activity"/>
    <property type="evidence" value="ECO:0007669"/>
    <property type="project" value="UniProtKB-EC"/>
</dbReference>
<evidence type="ECO:0000256" key="1">
    <source>
        <dbReference type="ARBA" id="ARBA00011947"/>
    </source>
</evidence>
<dbReference type="SUPFAM" id="SSF55831">
    <property type="entry name" value="Thymidylate synthase/dCMP hydroxymethylase"/>
    <property type="match status" value="1"/>
</dbReference>
<keyword evidence="2" id="KW-0489">Methyltransferase</keyword>
<dbReference type="InterPro" id="IPR000398">
    <property type="entry name" value="Thymidylate_synthase"/>
</dbReference>
<evidence type="ECO:0000256" key="3">
    <source>
        <dbReference type="ARBA" id="ARBA00022679"/>
    </source>
</evidence>
<dbReference type="Pfam" id="PF00303">
    <property type="entry name" value="Thymidylat_synt"/>
    <property type="match status" value="1"/>
</dbReference>
<dbReference type="AlphaFoldDB" id="A0A0F9BTF8"/>
<dbReference type="PANTHER" id="PTHR11548:SF1">
    <property type="entry name" value="THYMIDYLATE SYNTHASE 1"/>
    <property type="match status" value="1"/>
</dbReference>
<dbReference type="InterPro" id="IPR023451">
    <property type="entry name" value="Thymidate_synth/dCMP_Mease_dom"/>
</dbReference>
<gene>
    <name evidence="5" type="ORF">LCGC14_2690130</name>
</gene>